<feature type="region of interest" description="Disordered" evidence="2">
    <location>
        <begin position="429"/>
        <end position="574"/>
    </location>
</feature>
<feature type="compositionally biased region" description="Polar residues" evidence="2">
    <location>
        <begin position="450"/>
        <end position="466"/>
    </location>
</feature>
<name>A0A8W8NAJ8_MAGGI</name>
<evidence type="ECO:0000259" key="3">
    <source>
        <dbReference type="PROSITE" id="PS50118"/>
    </source>
</evidence>
<feature type="compositionally biased region" description="Basic residues" evidence="2">
    <location>
        <begin position="357"/>
        <end position="366"/>
    </location>
</feature>
<protein>
    <recommendedName>
        <fullName evidence="3">HMG box domain-containing protein</fullName>
    </recommendedName>
</protein>
<dbReference type="Pfam" id="PF00505">
    <property type="entry name" value="HMG_box"/>
    <property type="match status" value="1"/>
</dbReference>
<organism evidence="4 5">
    <name type="scientific">Magallana gigas</name>
    <name type="common">Pacific oyster</name>
    <name type="synonym">Crassostrea gigas</name>
    <dbReference type="NCBI Taxonomy" id="29159"/>
    <lineage>
        <taxon>Eukaryota</taxon>
        <taxon>Metazoa</taxon>
        <taxon>Spiralia</taxon>
        <taxon>Lophotrochozoa</taxon>
        <taxon>Mollusca</taxon>
        <taxon>Bivalvia</taxon>
        <taxon>Autobranchia</taxon>
        <taxon>Pteriomorphia</taxon>
        <taxon>Ostreida</taxon>
        <taxon>Ostreoidea</taxon>
        <taxon>Ostreidae</taxon>
        <taxon>Magallana</taxon>
    </lineage>
</organism>
<dbReference type="InterPro" id="IPR036910">
    <property type="entry name" value="HMG_box_dom_sf"/>
</dbReference>
<dbReference type="InterPro" id="IPR009071">
    <property type="entry name" value="HMG_box_dom"/>
</dbReference>
<keyword evidence="5" id="KW-1185">Reference proteome</keyword>
<dbReference type="SUPFAM" id="SSF47095">
    <property type="entry name" value="HMG-box"/>
    <property type="match status" value="1"/>
</dbReference>
<dbReference type="InterPro" id="IPR042477">
    <property type="entry name" value="HMGXB4"/>
</dbReference>
<dbReference type="PANTHER" id="PTHR46584:SF1">
    <property type="entry name" value="HMG DOMAIN-CONTAINING PROTEIN 4"/>
    <property type="match status" value="1"/>
</dbReference>
<evidence type="ECO:0000256" key="1">
    <source>
        <dbReference type="PROSITE-ProRule" id="PRU00267"/>
    </source>
</evidence>
<feature type="domain" description="HMG box" evidence="3">
    <location>
        <begin position="573"/>
        <end position="632"/>
    </location>
</feature>
<dbReference type="PANTHER" id="PTHR46584">
    <property type="entry name" value="HMG DOMAIN-CONTAINING PROTEIN 4"/>
    <property type="match status" value="1"/>
</dbReference>
<dbReference type="Gene3D" id="1.10.30.10">
    <property type="entry name" value="High mobility group box domain"/>
    <property type="match status" value="1"/>
</dbReference>
<feature type="compositionally biased region" description="Acidic residues" evidence="2">
    <location>
        <begin position="486"/>
        <end position="525"/>
    </location>
</feature>
<dbReference type="GO" id="GO:0003677">
    <property type="term" value="F:DNA binding"/>
    <property type="evidence" value="ECO:0007669"/>
    <property type="project" value="UniProtKB-UniRule"/>
</dbReference>
<evidence type="ECO:0000313" key="4">
    <source>
        <dbReference type="EnsemblMetazoa" id="G605.4:cds"/>
    </source>
</evidence>
<dbReference type="PROSITE" id="PS50118">
    <property type="entry name" value="HMG_BOX_2"/>
    <property type="match status" value="1"/>
</dbReference>
<accession>A0A8W8NAJ8</accession>
<feature type="compositionally biased region" description="Low complexity" evidence="2">
    <location>
        <begin position="649"/>
        <end position="666"/>
    </location>
</feature>
<dbReference type="EnsemblMetazoa" id="G605.6">
    <property type="protein sequence ID" value="G605.6:cds"/>
    <property type="gene ID" value="G605"/>
</dbReference>
<evidence type="ECO:0000313" key="5">
    <source>
        <dbReference type="Proteomes" id="UP000005408"/>
    </source>
</evidence>
<keyword evidence="1" id="KW-0238">DNA-binding</keyword>
<keyword evidence="1" id="KW-0539">Nucleus</keyword>
<dbReference type="Proteomes" id="UP000005408">
    <property type="component" value="Unassembled WGS sequence"/>
</dbReference>
<dbReference type="AlphaFoldDB" id="A0A8W8NAJ8"/>
<feature type="region of interest" description="Disordered" evidence="2">
    <location>
        <begin position="641"/>
        <end position="706"/>
    </location>
</feature>
<sequence length="794" mass="85569">MMASKRKREDDFEYAPSSAKMSKNEDSSSVSRSGRARKKPARFLDQDEGDEGSPETQEVETKPVPVEIQVLKSSPNLLTAPPQIISSTPQLIMAAPQIISADSQLISNPTQLISVAPQSVNTAPQLISSIPQLISSAPQLITSISQLINTSPQLIASSPQVISGTPQMIVSPESIIQPKIESSDTPKQSRVRKKSAKVIEMEEFEKAEKVKSTKKTPKVGSPEFSTLTASTAAGGIQPQILQAANIQLNLMNALNTSTSTDVQSSLLAHLRKNPQLVRVVDDQKLGSIKTEPMLVSGPFVSPGEAVMGDQIGSVKDEPIDTVDPNILLPQAAPGSALLTHLTKMAQQEGNVSPTKSPPKKKTPKAKTVKEEPVTSMAGDSQSKSVIKMLLNKPAQFSEPVISTQTLSQINSPVSDKNVKKPVRLKLSTESTPVSQIGPAGDASYGHATPTAITGSMDTGRPSTSSVGMDIKKKIKKTKRKQSVSILDEEDDDDEEYDEEEDDDDDDLMEDDLDDNDDEMDWEFETQDGNLIIADETPKKSTKKTPPSKKKGKKDENQSNSGAGKEKKGPKEKKRKRLTAYTMWCNSVRYKVLNENPGIDFAQLSRRLGEIWQSVPAKDKMAWKRKAKREARKLLGKGLLITTGKGGGSSQSQTSVSGAQAVPSSSTTPPPIYHPPIRHHSGKHHSSNNSTANVSAAKLQEDQSGSPSKMLGIDPIDTAAHLKLVGDSLSIIGIRLQEHRGLIAVQGSLSVLLDSLLCAVGPLMCLTTQVPELNGCSAKTHTRVLDNIAYIMPGL</sequence>
<feature type="compositionally biased region" description="Basic residues" evidence="2">
    <location>
        <begin position="539"/>
        <end position="551"/>
    </location>
</feature>
<dbReference type="GO" id="GO:0005634">
    <property type="term" value="C:nucleus"/>
    <property type="evidence" value="ECO:0007669"/>
    <property type="project" value="UniProtKB-UniRule"/>
</dbReference>
<feature type="compositionally biased region" description="Basic residues" evidence="2">
    <location>
        <begin position="472"/>
        <end position="481"/>
    </location>
</feature>
<dbReference type="EnsemblMetazoa" id="G605.4">
    <property type="protein sequence ID" value="G605.4:cds"/>
    <property type="gene ID" value="G605"/>
</dbReference>
<feature type="region of interest" description="Disordered" evidence="2">
    <location>
        <begin position="346"/>
        <end position="379"/>
    </location>
</feature>
<dbReference type="SMART" id="SM00398">
    <property type="entry name" value="HMG"/>
    <property type="match status" value="1"/>
</dbReference>
<evidence type="ECO:0000256" key="2">
    <source>
        <dbReference type="SAM" id="MobiDB-lite"/>
    </source>
</evidence>
<proteinExistence type="predicted"/>
<feature type="region of interest" description="Disordered" evidence="2">
    <location>
        <begin position="1"/>
        <end position="65"/>
    </location>
</feature>
<feature type="compositionally biased region" description="Low complexity" evidence="2">
    <location>
        <begin position="686"/>
        <end position="696"/>
    </location>
</feature>
<reference evidence="4" key="1">
    <citation type="submission" date="2022-08" db="UniProtKB">
        <authorList>
            <consortium name="EnsemblMetazoa"/>
        </authorList>
    </citation>
    <scope>IDENTIFICATION</scope>
    <source>
        <strain evidence="4">05x7-T-G4-1.051#20</strain>
    </source>
</reference>
<feature type="DNA-binding region" description="HMG box" evidence="1">
    <location>
        <begin position="573"/>
        <end position="632"/>
    </location>
</feature>
<dbReference type="OMA" id="GCSAKTH"/>
<feature type="compositionally biased region" description="Basic residues" evidence="2">
    <location>
        <begin position="675"/>
        <end position="685"/>
    </location>
</feature>